<dbReference type="Pfam" id="PF07103">
    <property type="entry name" value="DUF1365"/>
    <property type="match status" value="1"/>
</dbReference>
<proteinExistence type="predicted"/>
<dbReference type="AlphaFoldDB" id="A0A068FQ31"/>
<dbReference type="InterPro" id="IPR010775">
    <property type="entry name" value="DUF1365"/>
</dbReference>
<organism evidence="1">
    <name type="scientific">uncultured organism</name>
    <dbReference type="NCBI Taxonomy" id="155900"/>
    <lineage>
        <taxon>unclassified sequences</taxon>
        <taxon>environmental samples</taxon>
    </lineage>
</organism>
<dbReference type="PANTHER" id="PTHR33973">
    <property type="entry name" value="OS07G0153300 PROTEIN"/>
    <property type="match status" value="1"/>
</dbReference>
<sequence length="285" mass="31717">MNHPVPARADMSAIVAQHAPDAALTLYQGLVTHQRMRPKAHRFAYKIYAVLMDLDRQGEIKGLSPLVSHNRWNIFSVHDRDHGPADGGPLRPWADRLLAEGGLAQPAARIVLLCYPRIMGAVFNPLSVYYAYDEAGLLVGVIYEVRNTFGERHAYVAKVEEGQLRPSGLRQSRKKLFYVSPLMDMDMRYHFNLKPPGQEVTIRILEHDGEGPILSATFHGRARAVSTASLLGQALAVPFLTAKVVGAIHFEALRLWLKGIKLRHRPPAPPRFSVEDGVLDTTAKP</sequence>
<evidence type="ECO:0000313" key="1">
    <source>
        <dbReference type="EMBL" id="AID69662.1"/>
    </source>
</evidence>
<protein>
    <submittedName>
        <fullName evidence="1">Uncharacterized conserved protein</fullName>
    </submittedName>
</protein>
<accession>A0A068FQ31</accession>
<dbReference type="PANTHER" id="PTHR33973:SF4">
    <property type="entry name" value="OS07G0153300 PROTEIN"/>
    <property type="match status" value="1"/>
</dbReference>
<reference evidence="1" key="1">
    <citation type="submission" date="2014-04" db="EMBL/GenBank/DDBJ databases">
        <authorList>
            <person name="Felczykowska A."/>
            <person name="Dydecka A."/>
            <person name="Bohdanowicz M."/>
            <person name="Gasior T."/>
            <person name="Sobon M."/>
            <person name="Kobos J."/>
            <person name="Bloch S."/>
            <person name="Nejman-Falenczyk B."/>
            <person name="Wegrzyn G."/>
        </authorList>
    </citation>
    <scope>NUCLEOTIDE SEQUENCE</scope>
</reference>
<dbReference type="EMBL" id="KJ769134">
    <property type="protein sequence ID" value="AID69662.1"/>
    <property type="molecule type" value="Genomic_DNA"/>
</dbReference>
<name>A0A068FQ31_9ZZZZ</name>